<keyword evidence="1" id="KW-1133">Transmembrane helix</keyword>
<keyword evidence="4" id="KW-1185">Reference proteome</keyword>
<keyword evidence="1" id="KW-0812">Transmembrane</keyword>
<protein>
    <recommendedName>
        <fullName evidence="2">Pherophorin domain-containing protein</fullName>
    </recommendedName>
</protein>
<dbReference type="InterPro" id="IPR024616">
    <property type="entry name" value="Pherophorin"/>
</dbReference>
<organism evidence="3 4">
    <name type="scientific">Volvox africanus</name>
    <dbReference type="NCBI Taxonomy" id="51714"/>
    <lineage>
        <taxon>Eukaryota</taxon>
        <taxon>Viridiplantae</taxon>
        <taxon>Chlorophyta</taxon>
        <taxon>core chlorophytes</taxon>
        <taxon>Chlorophyceae</taxon>
        <taxon>CS clade</taxon>
        <taxon>Chlamydomonadales</taxon>
        <taxon>Volvocaceae</taxon>
        <taxon>Volvox</taxon>
    </lineage>
</organism>
<comment type="caution">
    <text evidence="3">The sequence shown here is derived from an EMBL/GenBank/DDBJ whole genome shotgun (WGS) entry which is preliminary data.</text>
</comment>
<evidence type="ECO:0000256" key="1">
    <source>
        <dbReference type="SAM" id="Phobius"/>
    </source>
</evidence>
<dbReference type="EMBL" id="BNCO01000103">
    <property type="protein sequence ID" value="GIL67756.1"/>
    <property type="molecule type" value="Genomic_DNA"/>
</dbReference>
<dbReference type="Pfam" id="PF12499">
    <property type="entry name" value="DUF3707"/>
    <property type="match status" value="1"/>
</dbReference>
<reference evidence="3" key="1">
    <citation type="journal article" date="2021" name="Proc. Natl. Acad. Sci. U.S.A.">
        <title>Three genomes in the algal genus Volvox reveal the fate of a haploid sex-determining region after a transition to homothallism.</title>
        <authorList>
            <person name="Yamamoto K."/>
            <person name="Hamaji T."/>
            <person name="Kawai-Toyooka H."/>
            <person name="Matsuzaki R."/>
            <person name="Takahashi F."/>
            <person name="Nishimura Y."/>
            <person name="Kawachi M."/>
            <person name="Noguchi H."/>
            <person name="Minakuchi Y."/>
            <person name="Umen J.G."/>
            <person name="Toyoda A."/>
            <person name="Nozaki H."/>
        </authorList>
    </citation>
    <scope>NUCLEOTIDE SEQUENCE</scope>
    <source>
        <strain evidence="3">NIES-3780</strain>
    </source>
</reference>
<accession>A0A8J4BSJ9</accession>
<evidence type="ECO:0000313" key="4">
    <source>
        <dbReference type="Proteomes" id="UP000747399"/>
    </source>
</evidence>
<evidence type="ECO:0000313" key="3">
    <source>
        <dbReference type="EMBL" id="GIL67756.1"/>
    </source>
</evidence>
<evidence type="ECO:0000259" key="2">
    <source>
        <dbReference type="Pfam" id="PF12499"/>
    </source>
</evidence>
<gene>
    <name evidence="3" type="ORF">Vafri_21285</name>
</gene>
<sequence length="338" mass="37057">MTPLFRPTFQTQGFIAWFLISSVGLMVAAALLPQVTMTGGHGGNNTTASCKTCLVFGFATPPPALAYPRNNKFFYDSWGSKCNTSYSNIQKYLNKQLHNLNLTYDFTCSPEDIKFCTSIPPLEIKNQLYNTTIVEGAKGAIRDFFCPAVRAAYGFTVRSESDDCLQPFPHDGLDVVCDPLPVRFPDLNCNNTPGALPIAISPVMSRVQGTKNTTILYCFNITSAPVNETAQGSCSAGKLTNARIWADDTKCNLVRRVRITEAGGRQVWSKPSWSRAGENSLQIKRSRLTFEEAIGSQICIEVDGGVEKLTDICLGGTCYVSIVNRKRNCCPTYPVSPP</sequence>
<keyword evidence="1" id="KW-0472">Membrane</keyword>
<dbReference type="Proteomes" id="UP000747399">
    <property type="component" value="Unassembled WGS sequence"/>
</dbReference>
<feature type="transmembrane region" description="Helical" evidence="1">
    <location>
        <begin position="14"/>
        <end position="32"/>
    </location>
</feature>
<feature type="domain" description="Pherophorin" evidence="2">
    <location>
        <begin position="184"/>
        <end position="331"/>
    </location>
</feature>
<name>A0A8J4BSJ9_9CHLO</name>
<dbReference type="AlphaFoldDB" id="A0A8J4BSJ9"/>
<proteinExistence type="predicted"/>